<feature type="region of interest" description="Disordered" evidence="1">
    <location>
        <begin position="346"/>
        <end position="415"/>
    </location>
</feature>
<dbReference type="Proteomes" id="UP000298061">
    <property type="component" value="Unassembled WGS sequence"/>
</dbReference>
<dbReference type="AlphaFoldDB" id="A0A4Y9ZRG2"/>
<dbReference type="STRING" id="135208.A0A4Y9ZRG2"/>
<keyword evidence="3" id="KW-1185">Reference proteome</keyword>
<name>A0A4Y9ZRG2_9AGAM</name>
<comment type="caution">
    <text evidence="2">The sequence shown here is derived from an EMBL/GenBank/DDBJ whole genome shotgun (WGS) entry which is preliminary data.</text>
</comment>
<protein>
    <submittedName>
        <fullName evidence="2">Uncharacterized protein</fullName>
    </submittedName>
</protein>
<organism evidence="2 3">
    <name type="scientific">Hericium alpestre</name>
    <dbReference type="NCBI Taxonomy" id="135208"/>
    <lineage>
        <taxon>Eukaryota</taxon>
        <taxon>Fungi</taxon>
        <taxon>Dikarya</taxon>
        <taxon>Basidiomycota</taxon>
        <taxon>Agaricomycotina</taxon>
        <taxon>Agaricomycetes</taxon>
        <taxon>Russulales</taxon>
        <taxon>Hericiaceae</taxon>
        <taxon>Hericium</taxon>
    </lineage>
</organism>
<accession>A0A4Y9ZRG2</accession>
<gene>
    <name evidence="2" type="ORF">EWM64_g6839</name>
</gene>
<feature type="compositionally biased region" description="Polar residues" evidence="1">
    <location>
        <begin position="351"/>
        <end position="369"/>
    </location>
</feature>
<evidence type="ECO:0000313" key="2">
    <source>
        <dbReference type="EMBL" id="TFY77175.1"/>
    </source>
</evidence>
<sequence>MSAGTQQSAIDALREDEDVIVIEKSCWFKNLHTTIHHAVMRKTFEDYLYDPLMEILGTYVKTYNHEDLQASIIPQGCFELRTDASTTVSRRLSDLLVIIHTVNLGDPQYSKSRLGGWLEAKPWTQAPKSKKKEAANAGTKLDTGQADSAGQDKRQGKGITTEANEVKNVTDEVGEQLKDNTVETDTELEDINEVVEVDITEEEVRAGEGPTMLVGGPSIEDASALVLDSQEAYFAFHHFSEDVIHVLLTYEMTLSCFKFIRPANWDSIRDNKEGTVDAPTVIFSNEHMVFPEQINPHLLQAFQLMTASLGLSYQPSWFDPPAHDIVKPDLSVANAALTQYRTKLRGDLASPETTTVSSKSGSSNYSPTASEAAAPVGESKHDLQSGKGHLTMSAPNLEPVAENEGIETHEPALEQ</sequence>
<reference evidence="2 3" key="1">
    <citation type="submission" date="2019-02" db="EMBL/GenBank/DDBJ databases">
        <title>Genome sequencing of the rare red list fungi Hericium alpestre (H. flagellum).</title>
        <authorList>
            <person name="Buettner E."/>
            <person name="Kellner H."/>
        </authorList>
    </citation>
    <scope>NUCLEOTIDE SEQUENCE [LARGE SCALE GENOMIC DNA]</scope>
    <source>
        <strain evidence="2 3">DSM 108284</strain>
    </source>
</reference>
<proteinExistence type="predicted"/>
<feature type="region of interest" description="Disordered" evidence="1">
    <location>
        <begin position="125"/>
        <end position="169"/>
    </location>
</feature>
<evidence type="ECO:0000313" key="3">
    <source>
        <dbReference type="Proteomes" id="UP000298061"/>
    </source>
</evidence>
<dbReference type="EMBL" id="SFCI01000984">
    <property type="protein sequence ID" value="TFY77175.1"/>
    <property type="molecule type" value="Genomic_DNA"/>
</dbReference>
<evidence type="ECO:0000256" key="1">
    <source>
        <dbReference type="SAM" id="MobiDB-lite"/>
    </source>
</evidence>
<feature type="compositionally biased region" description="Basic and acidic residues" evidence="1">
    <location>
        <begin position="406"/>
        <end position="415"/>
    </location>
</feature>